<sequence>MGHDCCNEVTAATGADEGYALPLGVTVRSAIDSLDADCRLRLFVFDGGLSPESRDRLEQSWQDPRVRLEWIEPDIGAVEHLPVSDHISPACYLRLMLPELLPSDVGKLVYFDADMLVLRSLADLYAEPLGDYLTLAVQEMTAPWFDADVAAAGKPLLRRLTAARPIANYRELGLRPESKYFNSGLMVLDAQRWRQEDIGGEVFDCLEANREHVLWWDQYALNVRLADQWRPLDPRWNQAAGVHLLSSWRESPLDKHAYQQLLQDPWIVHFCSPAKPWRYYCDHPHRDDFYRVMQRTEWRDWRPDKPTDLGLSYEFYRQKLKRAFRTARAAAAEPFRRAA</sequence>
<protein>
    <submittedName>
        <fullName evidence="4">General stress protein A</fullName>
    </submittedName>
</protein>
<evidence type="ECO:0000313" key="5">
    <source>
        <dbReference type="Proteomes" id="UP000318478"/>
    </source>
</evidence>
<keyword evidence="3" id="KW-0479">Metal-binding</keyword>
<comment type="caution">
    <text evidence="4">The sequence shown here is derived from an EMBL/GenBank/DDBJ whole genome shotgun (WGS) entry which is preliminary data.</text>
</comment>
<evidence type="ECO:0000256" key="3">
    <source>
        <dbReference type="ARBA" id="ARBA00022723"/>
    </source>
</evidence>
<keyword evidence="5" id="KW-1185">Reference proteome</keyword>
<dbReference type="AlphaFoldDB" id="A0A5C5ZH50"/>
<evidence type="ECO:0000256" key="1">
    <source>
        <dbReference type="ARBA" id="ARBA00022676"/>
    </source>
</evidence>
<reference evidence="4 5" key="1">
    <citation type="submission" date="2019-02" db="EMBL/GenBank/DDBJ databases">
        <title>Deep-cultivation of Planctomycetes and their phenomic and genomic characterization uncovers novel biology.</title>
        <authorList>
            <person name="Wiegand S."/>
            <person name="Jogler M."/>
            <person name="Boedeker C."/>
            <person name="Pinto D."/>
            <person name="Vollmers J."/>
            <person name="Rivas-Marin E."/>
            <person name="Kohn T."/>
            <person name="Peeters S.H."/>
            <person name="Heuer A."/>
            <person name="Rast P."/>
            <person name="Oberbeckmann S."/>
            <person name="Bunk B."/>
            <person name="Jeske O."/>
            <person name="Meyerdierks A."/>
            <person name="Storesund J.E."/>
            <person name="Kallscheuer N."/>
            <person name="Luecker S."/>
            <person name="Lage O.M."/>
            <person name="Pohl T."/>
            <person name="Merkel B.J."/>
            <person name="Hornburger P."/>
            <person name="Mueller R.-W."/>
            <person name="Bruemmer F."/>
            <person name="Labrenz M."/>
            <person name="Spormann A.M."/>
            <person name="Op Den Camp H."/>
            <person name="Overmann J."/>
            <person name="Amann R."/>
            <person name="Jetten M.S.M."/>
            <person name="Mascher T."/>
            <person name="Medema M.H."/>
            <person name="Devos D.P."/>
            <person name="Kaster A.-K."/>
            <person name="Ovreas L."/>
            <person name="Rohde M."/>
            <person name="Galperin M.Y."/>
            <person name="Jogler C."/>
        </authorList>
    </citation>
    <scope>NUCLEOTIDE SEQUENCE [LARGE SCALE GENOMIC DNA]</scope>
    <source>
        <strain evidence="4 5">Pla123a</strain>
    </source>
</reference>
<dbReference type="PANTHER" id="PTHR13778">
    <property type="entry name" value="GLYCOSYLTRANSFERASE 8 DOMAIN-CONTAINING PROTEIN"/>
    <property type="match status" value="1"/>
</dbReference>
<dbReference type="GO" id="GO:0016757">
    <property type="term" value="F:glycosyltransferase activity"/>
    <property type="evidence" value="ECO:0007669"/>
    <property type="project" value="UniProtKB-KW"/>
</dbReference>
<dbReference type="Pfam" id="PF01501">
    <property type="entry name" value="Glyco_transf_8"/>
    <property type="match status" value="1"/>
</dbReference>
<organism evidence="4 5">
    <name type="scientific">Posidoniimonas polymericola</name>
    <dbReference type="NCBI Taxonomy" id="2528002"/>
    <lineage>
        <taxon>Bacteria</taxon>
        <taxon>Pseudomonadati</taxon>
        <taxon>Planctomycetota</taxon>
        <taxon>Planctomycetia</taxon>
        <taxon>Pirellulales</taxon>
        <taxon>Lacipirellulaceae</taxon>
        <taxon>Posidoniimonas</taxon>
    </lineage>
</organism>
<proteinExistence type="predicted"/>
<gene>
    <name evidence="4" type="primary">gspA_1</name>
    <name evidence="4" type="ORF">Pla123a_06900</name>
</gene>
<accession>A0A5C5ZH50</accession>
<dbReference type="PANTHER" id="PTHR13778:SF47">
    <property type="entry name" value="LIPOPOLYSACCHARIDE 1,3-GALACTOSYLTRANSFERASE"/>
    <property type="match status" value="1"/>
</dbReference>
<dbReference type="Gene3D" id="3.90.550.10">
    <property type="entry name" value="Spore Coat Polysaccharide Biosynthesis Protein SpsA, Chain A"/>
    <property type="match status" value="1"/>
</dbReference>
<dbReference type="EMBL" id="SJPO01000001">
    <property type="protein sequence ID" value="TWT85883.1"/>
    <property type="molecule type" value="Genomic_DNA"/>
</dbReference>
<evidence type="ECO:0000313" key="4">
    <source>
        <dbReference type="EMBL" id="TWT85883.1"/>
    </source>
</evidence>
<dbReference type="InterPro" id="IPR029044">
    <property type="entry name" value="Nucleotide-diphossugar_trans"/>
</dbReference>
<dbReference type="SUPFAM" id="SSF53448">
    <property type="entry name" value="Nucleotide-diphospho-sugar transferases"/>
    <property type="match status" value="1"/>
</dbReference>
<dbReference type="InterPro" id="IPR002495">
    <property type="entry name" value="Glyco_trans_8"/>
</dbReference>
<dbReference type="CDD" id="cd04194">
    <property type="entry name" value="GT8_A4GalT_like"/>
    <property type="match status" value="1"/>
</dbReference>
<evidence type="ECO:0000256" key="2">
    <source>
        <dbReference type="ARBA" id="ARBA00022679"/>
    </source>
</evidence>
<name>A0A5C5ZH50_9BACT</name>
<keyword evidence="2" id="KW-0808">Transferase</keyword>
<dbReference type="GO" id="GO:0046872">
    <property type="term" value="F:metal ion binding"/>
    <property type="evidence" value="ECO:0007669"/>
    <property type="project" value="UniProtKB-KW"/>
</dbReference>
<keyword evidence="1" id="KW-0328">Glycosyltransferase</keyword>
<dbReference type="Proteomes" id="UP000318478">
    <property type="component" value="Unassembled WGS sequence"/>
</dbReference>
<dbReference type="InterPro" id="IPR050748">
    <property type="entry name" value="Glycosyltrans_8_dom-fam"/>
</dbReference>